<proteinExistence type="predicted"/>
<feature type="compositionally biased region" description="Basic and acidic residues" evidence="1">
    <location>
        <begin position="72"/>
        <end position="82"/>
    </location>
</feature>
<organism evidence="2 3">
    <name type="scientific">Prunus mume</name>
    <name type="common">Japanese apricot</name>
    <name type="synonym">Armeniaca mume</name>
    <dbReference type="NCBI Taxonomy" id="102107"/>
    <lineage>
        <taxon>Eukaryota</taxon>
        <taxon>Viridiplantae</taxon>
        <taxon>Streptophyta</taxon>
        <taxon>Embryophyta</taxon>
        <taxon>Tracheophyta</taxon>
        <taxon>Spermatophyta</taxon>
        <taxon>Magnoliopsida</taxon>
        <taxon>eudicotyledons</taxon>
        <taxon>Gunneridae</taxon>
        <taxon>Pentapetalae</taxon>
        <taxon>rosids</taxon>
        <taxon>fabids</taxon>
        <taxon>Rosales</taxon>
        <taxon>Rosaceae</taxon>
        <taxon>Amygdaloideae</taxon>
        <taxon>Amygdaleae</taxon>
        <taxon>Prunus</taxon>
    </lineage>
</organism>
<evidence type="ECO:0000256" key="1">
    <source>
        <dbReference type="SAM" id="MobiDB-lite"/>
    </source>
</evidence>
<dbReference type="PANTHER" id="PTHR33067">
    <property type="entry name" value="RNA-DIRECTED DNA POLYMERASE-RELATED"/>
    <property type="match status" value="1"/>
</dbReference>
<accession>A0ABM0PUZ3</accession>
<keyword evidence="2" id="KW-1185">Reference proteome</keyword>
<reference evidence="2" key="1">
    <citation type="journal article" date="2012" name="Nat. Commun.">
        <title>The genome of Prunus mume.</title>
        <authorList>
            <person name="Zhang Q."/>
            <person name="Chen W."/>
            <person name="Sun L."/>
            <person name="Zhao F."/>
            <person name="Huang B."/>
            <person name="Yang W."/>
            <person name="Tao Y."/>
            <person name="Wang J."/>
            <person name="Yuan Z."/>
            <person name="Fan G."/>
            <person name="Xing Z."/>
            <person name="Han C."/>
            <person name="Pan H."/>
            <person name="Zhong X."/>
            <person name="Shi W."/>
            <person name="Liang X."/>
            <person name="Du D."/>
            <person name="Sun F."/>
            <person name="Xu Z."/>
            <person name="Hao R."/>
            <person name="Lv T."/>
            <person name="Lv Y."/>
            <person name="Zheng Z."/>
            <person name="Sun M."/>
            <person name="Luo L."/>
            <person name="Cai M."/>
            <person name="Gao Y."/>
            <person name="Wang J."/>
            <person name="Yin Y."/>
            <person name="Xu X."/>
            <person name="Cheng T."/>
            <person name="Wang J."/>
        </authorList>
    </citation>
    <scope>NUCLEOTIDE SEQUENCE [LARGE SCALE GENOMIC DNA]</scope>
</reference>
<dbReference type="InterPro" id="IPR021109">
    <property type="entry name" value="Peptidase_aspartic_dom_sf"/>
</dbReference>
<gene>
    <name evidence="3" type="primary">LOC103342991</name>
</gene>
<dbReference type="PANTHER" id="PTHR33067:SF15">
    <property type="entry name" value="RNA-DIRECTED DNA POLYMERASE"/>
    <property type="match status" value="1"/>
</dbReference>
<evidence type="ECO:0000313" key="2">
    <source>
        <dbReference type="Proteomes" id="UP000694861"/>
    </source>
</evidence>
<evidence type="ECO:0000313" key="3">
    <source>
        <dbReference type="RefSeq" id="XP_008244886.1"/>
    </source>
</evidence>
<reference evidence="3" key="2">
    <citation type="submission" date="2025-08" db="UniProtKB">
        <authorList>
            <consortium name="RefSeq"/>
        </authorList>
    </citation>
    <scope>IDENTIFICATION</scope>
</reference>
<dbReference type="RefSeq" id="XP_008244886.1">
    <property type="nucleotide sequence ID" value="XM_008246664.1"/>
</dbReference>
<dbReference type="Proteomes" id="UP000694861">
    <property type="component" value="Unplaced"/>
</dbReference>
<sequence>MANLSTLILQVVEGSKVQSTDTCSVCSMHGHPTNQCPQLIENGGWESANAIGYQGQNQPRYDPFSKTYNPGWRDHPNLKWREPQQTQQQGEYKQPPLGLYQRPFAPPQPQPQTAQSNSGSPLDNDQMLKVLTSLTQGLQNQAKEMSEVKKQIGQMAEFMGQFREESKLPSSTIVNPKGGFEMAKAIILRSGKDIGTNLKMSKQSLKENEKMLLKEKEVDKAMTREEQPLLQSPKPPTQPNSGKVVPNSTHSNPIPPNVPFPRRFMQSKKEENEKDILETFRKVQVNIPLLDAIKQVPRYAKFLKELCTTRRRISNKEVVRASENVSVVLQRKLPPKCKDPGSFTIPCVIGNTKFEHAMLDLGASINVMPYSIYASMNLGELKNDGVIIQLADRCNAYPKGVLEDVLVQVNH</sequence>
<feature type="region of interest" description="Disordered" evidence="1">
    <location>
        <begin position="224"/>
        <end position="262"/>
    </location>
</feature>
<name>A0ABM0PUZ3_PRUMU</name>
<protein>
    <submittedName>
        <fullName evidence="3">Uncharacterized protein LOC103342991</fullName>
    </submittedName>
</protein>
<dbReference type="Gene3D" id="2.40.70.10">
    <property type="entry name" value="Acid Proteases"/>
    <property type="match status" value="1"/>
</dbReference>
<dbReference type="GeneID" id="103342991"/>
<feature type="region of interest" description="Disordered" evidence="1">
    <location>
        <begin position="50"/>
        <end position="124"/>
    </location>
</feature>